<feature type="domain" description="Ig-like" evidence="1">
    <location>
        <begin position="83"/>
        <end position="171"/>
    </location>
</feature>
<dbReference type="Pfam" id="PF12733">
    <property type="entry name" value="Cadherin-like"/>
    <property type="match status" value="1"/>
</dbReference>
<feature type="domain" description="SLH" evidence="2">
    <location>
        <begin position="1097"/>
        <end position="1156"/>
    </location>
</feature>
<gene>
    <name evidence="3" type="ORF">IDH44_03210</name>
</gene>
<feature type="domain" description="SLH" evidence="2">
    <location>
        <begin position="1228"/>
        <end position="1287"/>
    </location>
</feature>
<dbReference type="InterPro" id="IPR044048">
    <property type="entry name" value="Big_12"/>
</dbReference>
<dbReference type="PANTHER" id="PTHR43308">
    <property type="entry name" value="OUTER MEMBRANE PROTEIN ALPHA-RELATED"/>
    <property type="match status" value="1"/>
</dbReference>
<dbReference type="Gene3D" id="2.60.40.2700">
    <property type="match status" value="1"/>
</dbReference>
<feature type="domain" description="SLH" evidence="2">
    <location>
        <begin position="1157"/>
        <end position="1220"/>
    </location>
</feature>
<dbReference type="SUPFAM" id="SSF48726">
    <property type="entry name" value="Immunoglobulin"/>
    <property type="match status" value="1"/>
</dbReference>
<sequence length="1287" mass="135350">MTNLTVAEIVNSGSQFVYRNNGNTPNVVPNVGDALSGYASLPGNGRILAVDGDYIAVAEVDGNGMVTRFGETNAVVYNDASPPTITSQPQGDTVDEGAAPVVLTVEASGDGELSYQWYRNTEDSNAGGFALNGQTNATYTVPTGAARDDYFYVVVTNTDDTVSGNPTASVRSDTAHVVVNALTNATAPTITSQPQGMTVDEGAAPVVLTVEASGDGELSYQWYRNTEDSNAGGFALNGQTNATYTVPTGAARDDYFYVVVTNTDHTVSGNPTASVRSDTAHVVVNALTDAAAPIITSHPQGGPPVDEGATPVELSVTASGTGELSYQWYRNSEDSNAGGSALNGQTNATYTVPTGAARDDYFYVVVTNTDHTVSGNPTASVRSDTAHVVVNALTDAVEPTINLQPQGATVAENDLLTLSVEANVSDEGALSYQWIRNAANSYNGGSFVVGETGSTFTVRTGTAFEAYYYVQVTNTNEAVPGTKIARTNSAIVHVVVEDVTVPTVELDSNEGDPTRKSAFKVTVTFSEPVSGFEETDLTVNNGSLQELTPVVNGLIYTATIAPIADGDVEVSVIEDAVTDKVNNGNPASAVWRIAYDATAPEITLNGEAAVVLEVGTPFVDPGATAWDTRDGDLTEAVVTSGTVQPDTIGVYSLYYDVRDAAGNAAVQRVRTIEMVDTTAPSLTLLGDNPLTWAEGTAFVDPGATAADQYDGDLSAQIIVSGAVDTAQPGSYELAYRVEDSSGNRTEKTRMVKVLSADTSLNLLSLDAGTLSPAFAPDVLDYHAEVSYDVAEVKLSLQANTAATLEINSVVVLLDESGAAERSQSLTTGDNEITIRITSEDGSSRLYTLLVTRAEAAPPTSGGTSTTPLPDNTGYEVMVNGKPVSTGVLLQKRINGQDIVTVVLDKTKLLQRLNAEGEGAVITIPVEKDSAVVVAQLTGDIVRQMEMRQAVLVLETGTHTYTLPAEQIAMDALASRFGDDVLSEDIVIRIRIAALLPAAENTAEAAADNGGFSIVGEPVEFEVMAEYAGRVEKIDAFQAYVERTIALPDGVDPERITTAVVVEADGNVRHVPTRVVQEEAGDYAIINSMTNSSYALIWHPLQFEDTAGHWGAAAIDEMGSRMVVRGYEDGSFGPDREMTRAEFTAAMVRALGLGAVPAASSFHDVDERDWYAAAAETAYAYGLINGYEDGSFRPDARITREQAMLMMVHAMERTGLAGAGSELVANQALDAFSDRAAISNWAQRGVADSVHAGIVQGRGGGLLAPGSFVTRAEAARMLAQLLIQSGLI</sequence>
<dbReference type="Proteomes" id="UP000621560">
    <property type="component" value="Unassembled WGS sequence"/>
</dbReference>
<protein>
    <submittedName>
        <fullName evidence="3">DUF5011 domain-containing protein</fullName>
    </submittedName>
</protein>
<dbReference type="EMBL" id="JACXIZ010000008">
    <property type="protein sequence ID" value="MBD2844185.1"/>
    <property type="molecule type" value="Genomic_DNA"/>
</dbReference>
<dbReference type="InterPro" id="IPR013783">
    <property type="entry name" value="Ig-like_fold"/>
</dbReference>
<evidence type="ECO:0000313" key="4">
    <source>
        <dbReference type="Proteomes" id="UP000621560"/>
    </source>
</evidence>
<dbReference type="InterPro" id="IPR025883">
    <property type="entry name" value="Cadherin-like_domain"/>
</dbReference>
<dbReference type="Gene3D" id="2.60.40.10">
    <property type="entry name" value="Immunoglobulins"/>
    <property type="match status" value="5"/>
</dbReference>
<organism evidence="3 4">
    <name type="scientific">Paenibacillus sabuli</name>
    <dbReference type="NCBI Taxonomy" id="2772509"/>
    <lineage>
        <taxon>Bacteria</taxon>
        <taxon>Bacillati</taxon>
        <taxon>Bacillota</taxon>
        <taxon>Bacilli</taxon>
        <taxon>Bacillales</taxon>
        <taxon>Paenibacillaceae</taxon>
        <taxon>Paenibacillus</taxon>
    </lineage>
</organism>
<dbReference type="InterPro" id="IPR007110">
    <property type="entry name" value="Ig-like_dom"/>
</dbReference>
<dbReference type="InterPro" id="IPR032179">
    <property type="entry name" value="Cry22Aa_Ig-like"/>
</dbReference>
<dbReference type="Pfam" id="PF19078">
    <property type="entry name" value="Big_12"/>
    <property type="match status" value="1"/>
</dbReference>
<dbReference type="Pfam" id="PF16403">
    <property type="entry name" value="Bact_surface_Ig-like"/>
    <property type="match status" value="2"/>
</dbReference>
<comment type="caution">
    <text evidence="3">The sequence shown here is derived from an EMBL/GenBank/DDBJ whole genome shotgun (WGS) entry which is preliminary data.</text>
</comment>
<accession>A0A927GQS1</accession>
<evidence type="ECO:0000259" key="2">
    <source>
        <dbReference type="PROSITE" id="PS51272"/>
    </source>
</evidence>
<dbReference type="PANTHER" id="PTHR43308:SF5">
    <property type="entry name" value="S-LAYER PROTEIN _ PEPTIDOGLYCAN ENDO-BETA-N-ACETYLGLUCOSAMINIDASE"/>
    <property type="match status" value="1"/>
</dbReference>
<reference evidence="3" key="1">
    <citation type="submission" date="2020-09" db="EMBL/GenBank/DDBJ databases">
        <title>A novel bacterium of genus Paenibacillus, isolated from South China Sea.</title>
        <authorList>
            <person name="Huang H."/>
            <person name="Mo K."/>
            <person name="Hu Y."/>
        </authorList>
    </citation>
    <scope>NUCLEOTIDE SEQUENCE</scope>
    <source>
        <strain evidence="3">IB182496</strain>
    </source>
</reference>
<dbReference type="PROSITE" id="PS51272">
    <property type="entry name" value="SLH"/>
    <property type="match status" value="3"/>
</dbReference>
<feature type="domain" description="Ig-like" evidence="1">
    <location>
        <begin position="188"/>
        <end position="276"/>
    </location>
</feature>
<proteinExistence type="predicted"/>
<dbReference type="InterPro" id="IPR001119">
    <property type="entry name" value="SLH_dom"/>
</dbReference>
<evidence type="ECO:0000259" key="1">
    <source>
        <dbReference type="PROSITE" id="PS50835"/>
    </source>
</evidence>
<dbReference type="InterPro" id="IPR036179">
    <property type="entry name" value="Ig-like_dom_sf"/>
</dbReference>
<name>A0A927GQS1_9BACL</name>
<evidence type="ECO:0000313" key="3">
    <source>
        <dbReference type="EMBL" id="MBD2844185.1"/>
    </source>
</evidence>
<dbReference type="PROSITE" id="PS50835">
    <property type="entry name" value="IG_LIKE"/>
    <property type="match status" value="2"/>
</dbReference>
<dbReference type="InterPro" id="IPR051465">
    <property type="entry name" value="Cell_Envelope_Struct_Comp"/>
</dbReference>
<dbReference type="Pfam" id="PF00395">
    <property type="entry name" value="SLH"/>
    <property type="match status" value="3"/>
</dbReference>
<keyword evidence="4" id="KW-1185">Reference proteome</keyword>